<dbReference type="EMBL" id="JACYTP010000003">
    <property type="protein sequence ID" value="MBD8512542.1"/>
    <property type="molecule type" value="Genomic_DNA"/>
</dbReference>
<protein>
    <submittedName>
        <fullName evidence="1">Uncharacterized protein</fullName>
    </submittedName>
</protein>
<accession>A0ABR9BLP1</accession>
<organism evidence="1 2">
    <name type="scientific">Photobacterium arenosum</name>
    <dbReference type="NCBI Taxonomy" id="2774143"/>
    <lineage>
        <taxon>Bacteria</taxon>
        <taxon>Pseudomonadati</taxon>
        <taxon>Pseudomonadota</taxon>
        <taxon>Gammaproteobacteria</taxon>
        <taxon>Vibrionales</taxon>
        <taxon>Vibrionaceae</taxon>
        <taxon>Photobacterium</taxon>
    </lineage>
</organism>
<evidence type="ECO:0000313" key="2">
    <source>
        <dbReference type="Proteomes" id="UP000649768"/>
    </source>
</evidence>
<name>A0ABR9BLP1_9GAMM</name>
<dbReference type="RefSeq" id="WP_192015318.1">
    <property type="nucleotide sequence ID" value="NZ_JACYTP010000003.1"/>
</dbReference>
<keyword evidence="2" id="KW-1185">Reference proteome</keyword>
<sequence>MNSLLLRSQRFGSVEGTAQYVNGSLSVNGVELLMISMVRLEDGLTKASSDGQWVELECYFDGSAVSQCK</sequence>
<comment type="caution">
    <text evidence="1">The sequence shown here is derived from an EMBL/GenBank/DDBJ whole genome shotgun (WGS) entry which is preliminary data.</text>
</comment>
<proteinExistence type="predicted"/>
<dbReference type="Proteomes" id="UP000649768">
    <property type="component" value="Unassembled WGS sequence"/>
</dbReference>
<evidence type="ECO:0000313" key="1">
    <source>
        <dbReference type="EMBL" id="MBD8512542.1"/>
    </source>
</evidence>
<reference evidence="1 2" key="1">
    <citation type="submission" date="2020-09" db="EMBL/GenBank/DDBJ databases">
        <title>Photobacterium sp. CAU 1568 isolated from sand of Sido Beach.</title>
        <authorList>
            <person name="Kim W."/>
        </authorList>
    </citation>
    <scope>NUCLEOTIDE SEQUENCE [LARGE SCALE GENOMIC DNA]</scope>
    <source>
        <strain evidence="1 2">CAU 1568</strain>
    </source>
</reference>
<gene>
    <name evidence="1" type="ORF">IFO68_07535</name>
</gene>